<evidence type="ECO:0000313" key="7">
    <source>
        <dbReference type="EMBL" id="SFF30870.1"/>
    </source>
</evidence>
<feature type="domain" description="Thiamine pyrophosphate enzyme TPP-binding" evidence="5">
    <location>
        <begin position="390"/>
        <end position="544"/>
    </location>
</feature>
<dbReference type="NCBIfam" id="NF006129">
    <property type="entry name" value="PRK08273.1"/>
    <property type="match status" value="1"/>
</dbReference>
<dbReference type="CDD" id="cd07039">
    <property type="entry name" value="TPP_PYR_POX"/>
    <property type="match status" value="1"/>
</dbReference>
<evidence type="ECO:0000256" key="3">
    <source>
        <dbReference type="RuleBase" id="RU362132"/>
    </source>
</evidence>
<evidence type="ECO:0000256" key="2">
    <source>
        <dbReference type="ARBA" id="ARBA00023052"/>
    </source>
</evidence>
<dbReference type="GO" id="GO:0000287">
    <property type="term" value="F:magnesium ion binding"/>
    <property type="evidence" value="ECO:0007669"/>
    <property type="project" value="InterPro"/>
</dbReference>
<evidence type="ECO:0000259" key="4">
    <source>
        <dbReference type="Pfam" id="PF00205"/>
    </source>
</evidence>
<reference evidence="7 8" key="1">
    <citation type="submission" date="2016-10" db="EMBL/GenBank/DDBJ databases">
        <authorList>
            <person name="de Groot N.N."/>
        </authorList>
    </citation>
    <scope>NUCLEOTIDE SEQUENCE [LARGE SCALE GENOMIC DNA]</scope>
    <source>
        <strain evidence="7 8">DSM 43019</strain>
    </source>
</reference>
<comment type="similarity">
    <text evidence="1 3">Belongs to the TPP enzyme family.</text>
</comment>
<name>A0A1I2HNJ4_9ACTN</name>
<dbReference type="AlphaFoldDB" id="A0A1I2HNJ4"/>
<dbReference type="GO" id="GO:0030976">
    <property type="term" value="F:thiamine pyrophosphate binding"/>
    <property type="evidence" value="ECO:0007669"/>
    <property type="project" value="InterPro"/>
</dbReference>
<dbReference type="InterPro" id="IPR011766">
    <property type="entry name" value="TPP_enzyme_TPP-bd"/>
</dbReference>
<evidence type="ECO:0000256" key="1">
    <source>
        <dbReference type="ARBA" id="ARBA00007812"/>
    </source>
</evidence>
<keyword evidence="7" id="KW-0670">Pyruvate</keyword>
<organism evidence="7 8">
    <name type="scientific">Actinoplanes philippinensis</name>
    <dbReference type="NCBI Taxonomy" id="35752"/>
    <lineage>
        <taxon>Bacteria</taxon>
        <taxon>Bacillati</taxon>
        <taxon>Actinomycetota</taxon>
        <taxon>Actinomycetes</taxon>
        <taxon>Micromonosporales</taxon>
        <taxon>Micromonosporaceae</taxon>
        <taxon>Actinoplanes</taxon>
    </lineage>
</organism>
<dbReference type="SUPFAM" id="SSF52518">
    <property type="entry name" value="Thiamin diphosphate-binding fold (THDP-binding)"/>
    <property type="match status" value="2"/>
</dbReference>
<keyword evidence="2 3" id="KW-0786">Thiamine pyrophosphate</keyword>
<sequence>MATEQTVSDVVVQRLTAWGVPRVFGYSGDGIDGVLGALRRAGKPEFVQARHEEAAAFMAVGHAKYTGGVGVCLSTQGPGAVHLLNGLYDARLDSQPVVAIVGQQMTTVLGSAYQQEIDLVRLFGDVCAQFVQAAHTAEQVPMLLDRAFRTALATRSPTCVILPHDVQQAPAPDPEAQEHGVLVTSPGLRPARVVPRDEDLQEAAAVLAAGERVAIMVGQGAYRAAAEIGELADRLGAGITASLLGKPVLDESLPRHTGVMGHLGTTASDQLMRHCDTLLLIGTNDPWTEFYPKPGQARAVQIDIDGRRLGIRYPVEVPLLGDAAETVRALLALLPAREPGAWAGRVEEWTRRWHMIGASRAAAVAEPVNPQHVVRSLSGRLPADAQVAVDVGSVVYWYARHLCLPRGVPAHLSSTLASMGCGIPYGLAAKLAEPGRPVVVLSGDGAMQMSGIAELVTVADRWRDWADPRFVVCVLDNGDLAEVSWEQRETEGEPRFPGSQRLPGVPYARWADLLGLRGVRVTGPDEMAAAWEDALGADRPVVIEAVTDPAVPLLPPGRPYEQVKAMYQGLAAESGPIARRAEAHLRRERADEGFDDPALTGAGQ</sequence>
<dbReference type="Pfam" id="PF02776">
    <property type="entry name" value="TPP_enzyme_N"/>
    <property type="match status" value="1"/>
</dbReference>
<dbReference type="Proteomes" id="UP000199645">
    <property type="component" value="Unassembled WGS sequence"/>
</dbReference>
<keyword evidence="8" id="KW-1185">Reference proteome</keyword>
<proteinExistence type="inferred from homology"/>
<protein>
    <submittedName>
        <fullName evidence="7">Pyruvate dehydrogenase (Quinone)</fullName>
    </submittedName>
</protein>
<dbReference type="Gene3D" id="3.40.50.970">
    <property type="match status" value="2"/>
</dbReference>
<dbReference type="SUPFAM" id="SSF52467">
    <property type="entry name" value="DHS-like NAD/FAD-binding domain"/>
    <property type="match status" value="1"/>
</dbReference>
<evidence type="ECO:0000259" key="5">
    <source>
        <dbReference type="Pfam" id="PF02775"/>
    </source>
</evidence>
<dbReference type="PROSITE" id="PS00187">
    <property type="entry name" value="TPP_ENZYMES"/>
    <property type="match status" value="1"/>
</dbReference>
<accession>A0A1I2HNJ4</accession>
<dbReference type="EMBL" id="FONV01000008">
    <property type="protein sequence ID" value="SFF30870.1"/>
    <property type="molecule type" value="Genomic_DNA"/>
</dbReference>
<dbReference type="Gene3D" id="3.40.50.1220">
    <property type="entry name" value="TPP-binding domain"/>
    <property type="match status" value="1"/>
</dbReference>
<dbReference type="RefSeq" id="WP_093617264.1">
    <property type="nucleotide sequence ID" value="NZ_BOMT01000001.1"/>
</dbReference>
<dbReference type="PANTHER" id="PTHR42981">
    <property type="entry name" value="PYRUVATE DEHYDROGENASE [UBIQUINONE]"/>
    <property type="match status" value="1"/>
</dbReference>
<dbReference type="STRING" id="35752.SAMN05421541_108341"/>
<dbReference type="PANTHER" id="PTHR42981:SF2">
    <property type="entry name" value="PYRUVATE DEHYDROGENASE [UBIQUINONE]"/>
    <property type="match status" value="1"/>
</dbReference>
<evidence type="ECO:0000259" key="6">
    <source>
        <dbReference type="Pfam" id="PF02776"/>
    </source>
</evidence>
<dbReference type="InterPro" id="IPR029035">
    <property type="entry name" value="DHS-like_NAD/FAD-binding_dom"/>
</dbReference>
<dbReference type="InterPro" id="IPR012000">
    <property type="entry name" value="Thiamin_PyroP_enz_cen_dom"/>
</dbReference>
<dbReference type="InterPro" id="IPR012001">
    <property type="entry name" value="Thiamin_PyroP_enz_TPP-bd_dom"/>
</dbReference>
<dbReference type="OrthoDB" id="4494979at2"/>
<gene>
    <name evidence="7" type="ORF">SAMN05421541_108341</name>
</gene>
<dbReference type="InterPro" id="IPR000399">
    <property type="entry name" value="TPP-bd_CS"/>
</dbReference>
<dbReference type="InterPro" id="IPR047210">
    <property type="entry name" value="TPP_PYR_POXB-like"/>
</dbReference>
<feature type="domain" description="Thiamine pyrophosphate enzyme central" evidence="4">
    <location>
        <begin position="200"/>
        <end position="330"/>
    </location>
</feature>
<dbReference type="InterPro" id="IPR047211">
    <property type="entry name" value="POXB-like"/>
</dbReference>
<dbReference type="InterPro" id="IPR029061">
    <property type="entry name" value="THDP-binding"/>
</dbReference>
<evidence type="ECO:0000313" key="8">
    <source>
        <dbReference type="Proteomes" id="UP000199645"/>
    </source>
</evidence>
<dbReference type="GO" id="GO:0003824">
    <property type="term" value="F:catalytic activity"/>
    <property type="evidence" value="ECO:0007669"/>
    <property type="project" value="InterPro"/>
</dbReference>
<dbReference type="Pfam" id="PF00205">
    <property type="entry name" value="TPP_enzyme_M"/>
    <property type="match status" value="1"/>
</dbReference>
<dbReference type="Pfam" id="PF02775">
    <property type="entry name" value="TPP_enzyme_C"/>
    <property type="match status" value="1"/>
</dbReference>
<feature type="domain" description="Thiamine pyrophosphate enzyme N-terminal TPP-binding" evidence="6">
    <location>
        <begin position="6"/>
        <end position="120"/>
    </location>
</feature>